<organism evidence="1 2">
    <name type="scientific">Enterobacter hormaechei</name>
    <dbReference type="NCBI Taxonomy" id="158836"/>
    <lineage>
        <taxon>Bacteria</taxon>
        <taxon>Pseudomonadati</taxon>
        <taxon>Pseudomonadota</taxon>
        <taxon>Gammaproteobacteria</taxon>
        <taxon>Enterobacterales</taxon>
        <taxon>Enterobacteriaceae</taxon>
        <taxon>Enterobacter</taxon>
        <taxon>Enterobacter cloacae complex</taxon>
    </lineage>
</organism>
<evidence type="ECO:0000313" key="1">
    <source>
        <dbReference type="EMBL" id="TYS17313.1"/>
    </source>
</evidence>
<accession>A0AAE8X990</accession>
<evidence type="ECO:0000313" key="2">
    <source>
        <dbReference type="Proteomes" id="UP000322612"/>
    </source>
</evidence>
<dbReference type="AlphaFoldDB" id="A0AAE8X990"/>
<name>A0AAE8X990_9ENTR</name>
<reference evidence="1 2" key="1">
    <citation type="submission" date="2019-08" db="EMBL/GenBank/DDBJ databases">
        <title>Whole genome sequence analysis of bacterial isolates in patients.</title>
        <authorList>
            <person name="Jeong K.C."/>
        </authorList>
    </citation>
    <scope>NUCLEOTIDE SEQUENCE [LARGE SCALE GENOMIC DNA]</scope>
    <source>
        <strain evidence="1 2">KCJ3K342</strain>
    </source>
</reference>
<comment type="caution">
    <text evidence="1">The sequence shown here is derived from an EMBL/GenBank/DDBJ whole genome shotgun (WGS) entry which is preliminary data.</text>
</comment>
<dbReference type="RefSeq" id="WP_039268951.1">
    <property type="nucleotide sequence ID" value="NZ_CBDITP010000009.1"/>
</dbReference>
<gene>
    <name evidence="1" type="ORF">FZC81_05565</name>
</gene>
<dbReference type="Proteomes" id="UP000322612">
    <property type="component" value="Unassembled WGS sequence"/>
</dbReference>
<sequence length="176" mass="19724">MGLDITAYSNIKRLDAHLNDAGEAVNNSNGEEVEEYYFHVWKNPSFPGRADELVDGAVYTYEDCTGHGVGYGGYYWWRNELAEMAGYPVGEYESGHGKEASHFGGVLNSDSGPFYELINFSDCEGFIGTAVATKLLADFKTFHHKAEEIGDRFFEQYKHWQSAMEMASNNGCISFH</sequence>
<proteinExistence type="predicted"/>
<protein>
    <submittedName>
        <fullName evidence="1">Uncharacterized protein</fullName>
    </submittedName>
</protein>
<dbReference type="EMBL" id="VTDZ01000015">
    <property type="protein sequence ID" value="TYS17313.1"/>
    <property type="molecule type" value="Genomic_DNA"/>
</dbReference>